<dbReference type="Proteomes" id="UP000704712">
    <property type="component" value="Unassembled WGS sequence"/>
</dbReference>
<accession>A0A8S9UZD8</accession>
<name>A0A8S9UZD8_PHYIN</name>
<organism evidence="1 2">
    <name type="scientific">Phytophthora infestans</name>
    <name type="common">Potato late blight agent</name>
    <name type="synonym">Botrytis infestans</name>
    <dbReference type="NCBI Taxonomy" id="4787"/>
    <lineage>
        <taxon>Eukaryota</taxon>
        <taxon>Sar</taxon>
        <taxon>Stramenopiles</taxon>
        <taxon>Oomycota</taxon>
        <taxon>Peronosporomycetes</taxon>
        <taxon>Peronosporales</taxon>
        <taxon>Peronosporaceae</taxon>
        <taxon>Phytophthora</taxon>
    </lineage>
</organism>
<evidence type="ECO:0000313" key="1">
    <source>
        <dbReference type="EMBL" id="KAF4144534.1"/>
    </source>
</evidence>
<dbReference type="EMBL" id="JAACNO010000850">
    <property type="protein sequence ID" value="KAF4144534.1"/>
    <property type="molecule type" value="Genomic_DNA"/>
</dbReference>
<proteinExistence type="predicted"/>
<comment type="caution">
    <text evidence="1">The sequence shown here is derived from an EMBL/GenBank/DDBJ whole genome shotgun (WGS) entry which is preliminary data.</text>
</comment>
<dbReference type="AlphaFoldDB" id="A0A8S9UZD8"/>
<protein>
    <submittedName>
        <fullName evidence="1">Uncharacterized protein</fullName>
    </submittedName>
</protein>
<sequence length="294" mass="32863">MAATAASQATANVEMTGNTKLNGIMTARKEIIEKQPRGGKIKKFTFTLEDGFEVLRTKMLGYLDRAPFTGLQLNDERIHFKASKGASQNQFFVVNADNFETLLRRRVKRVSNDERKSWNQDVMGNLSFEFFLYCKVRPKPALTLHRATAARIRTATAAVERYQENNGVVLGPITLNHLVTTYARQPDSTQFTIPSDNTTRQAMAIDEAAARLATASQNNVQRQTASIRLEINGTWNTFKVDVSSLRKALGLTDHDIFTQGIFHGFVPVDPPAMDLNDVDHIEEENVSAGREEQG</sequence>
<reference evidence="1" key="1">
    <citation type="submission" date="2020-03" db="EMBL/GenBank/DDBJ databases">
        <title>Hybrid Assembly of Korean Phytophthora infestans isolates.</title>
        <authorList>
            <person name="Prokchorchik M."/>
            <person name="Lee Y."/>
            <person name="Seo J."/>
            <person name="Cho J.-H."/>
            <person name="Park Y.-E."/>
            <person name="Jang D.-C."/>
            <person name="Im J.-S."/>
            <person name="Choi J.-G."/>
            <person name="Park H.-J."/>
            <person name="Lee G.-B."/>
            <person name="Lee Y.-G."/>
            <person name="Hong S.-Y."/>
            <person name="Cho K."/>
            <person name="Sohn K.H."/>
        </authorList>
    </citation>
    <scope>NUCLEOTIDE SEQUENCE</scope>
    <source>
        <strain evidence="1">KR_2_A2</strain>
    </source>
</reference>
<evidence type="ECO:0000313" key="2">
    <source>
        <dbReference type="Proteomes" id="UP000704712"/>
    </source>
</evidence>
<gene>
    <name evidence="1" type="ORF">GN958_ATG06279</name>
</gene>